<evidence type="ECO:0000259" key="3">
    <source>
        <dbReference type="SMART" id="SM00829"/>
    </source>
</evidence>
<reference evidence="4 5" key="1">
    <citation type="submission" date="2015-01" db="EMBL/GenBank/DDBJ databases">
        <title>The Genome Sequence of Fonsecaea multimorphosa CBS 102226.</title>
        <authorList>
            <consortium name="The Broad Institute Genomics Platform"/>
            <person name="Cuomo C."/>
            <person name="de Hoog S."/>
            <person name="Gorbushina A."/>
            <person name="Stielow B."/>
            <person name="Teixiera M."/>
            <person name="Abouelleil A."/>
            <person name="Chapman S.B."/>
            <person name="Priest M."/>
            <person name="Young S.K."/>
            <person name="Wortman J."/>
            <person name="Nusbaum C."/>
            <person name="Birren B."/>
        </authorList>
    </citation>
    <scope>NUCLEOTIDE SEQUENCE [LARGE SCALE GENOMIC DNA]</scope>
    <source>
        <strain evidence="4 5">CBS 102226</strain>
    </source>
</reference>
<dbReference type="STRING" id="1442371.A0A0D2K5F4"/>
<proteinExistence type="inferred from homology"/>
<dbReference type="InterPro" id="IPR013154">
    <property type="entry name" value="ADH-like_N"/>
</dbReference>
<keyword evidence="2" id="KW-0560">Oxidoreductase</keyword>
<dbReference type="PANTHER" id="PTHR45348">
    <property type="entry name" value="HYPOTHETICAL OXIDOREDUCTASE (EUROFUNG)"/>
    <property type="match status" value="1"/>
</dbReference>
<dbReference type="SUPFAM" id="SSF51735">
    <property type="entry name" value="NAD(P)-binding Rossmann-fold domains"/>
    <property type="match status" value="1"/>
</dbReference>
<dbReference type="CDD" id="cd08249">
    <property type="entry name" value="enoyl_reductase_like"/>
    <property type="match status" value="1"/>
</dbReference>
<evidence type="ECO:0000256" key="2">
    <source>
        <dbReference type="ARBA" id="ARBA00023002"/>
    </source>
</evidence>
<dbReference type="RefSeq" id="XP_016635150.1">
    <property type="nucleotide sequence ID" value="XM_016774204.1"/>
</dbReference>
<dbReference type="GO" id="GO:0016651">
    <property type="term" value="F:oxidoreductase activity, acting on NAD(P)H"/>
    <property type="evidence" value="ECO:0007669"/>
    <property type="project" value="InterPro"/>
</dbReference>
<dbReference type="Pfam" id="PF08240">
    <property type="entry name" value="ADH_N"/>
    <property type="match status" value="1"/>
</dbReference>
<accession>A0A0D2K5F4</accession>
<dbReference type="Proteomes" id="UP000053411">
    <property type="component" value="Unassembled WGS sequence"/>
</dbReference>
<evidence type="ECO:0000256" key="1">
    <source>
        <dbReference type="ARBA" id="ARBA00008072"/>
    </source>
</evidence>
<protein>
    <recommendedName>
        <fullName evidence="3">Enoyl reductase (ER) domain-containing protein</fullName>
    </recommendedName>
</protein>
<dbReference type="Gene3D" id="3.90.180.10">
    <property type="entry name" value="Medium-chain alcohol dehydrogenases, catalytic domain"/>
    <property type="match status" value="1"/>
</dbReference>
<dbReference type="AlphaFoldDB" id="A0A0D2K5F4"/>
<comment type="similarity">
    <text evidence="1">Belongs to the zinc-containing alcohol dehydrogenase family.</text>
</comment>
<dbReference type="OrthoDB" id="9992527at2759"/>
<dbReference type="VEuPathDB" id="FungiDB:Z520_03694"/>
<dbReference type="PANTHER" id="PTHR45348:SF2">
    <property type="entry name" value="ZINC-TYPE ALCOHOL DEHYDROGENASE-LIKE PROTEIN C2E1P3.01"/>
    <property type="match status" value="1"/>
</dbReference>
<sequence>MAPKTQKALIVTEIGKPLVLQTDRPVPQPGPGQVLLRVTVAGPNPHDQKARDRGLFIAQSLPAVLTNDVVGEVVALGADVTKYAVGDHIVSQAGFDKVYAQNGFQEYAISDVFASATIPEGFTDDDGATLPTNVIAPVVALFDASTLAIPAPWTDAASSFDYKGTTLLIMGGGSNCGRFGVQLAALAGIGRIIVVGGDEAELRSYGATDIIDRHASPDELTKRIRDLVGDELVYAYDAINPPPTQTIAINALSSTKKGKLARLLPTGAIDESQVHAKKEGYELVNVFGSTHAKPDVCKPFWELVPQYLLEGKLKPSQYEVVKGLDVDKVNEVLDRYRDGKRVVKTHFHVSE</sequence>
<dbReference type="Gene3D" id="3.40.50.720">
    <property type="entry name" value="NAD(P)-binding Rossmann-like Domain"/>
    <property type="match status" value="1"/>
</dbReference>
<dbReference type="InterPro" id="IPR047122">
    <property type="entry name" value="Trans-enoyl_RdTase-like"/>
</dbReference>
<gene>
    <name evidence="4" type="ORF">Z520_03694</name>
</gene>
<dbReference type="EMBL" id="KN848066">
    <property type="protein sequence ID" value="KIY01028.1"/>
    <property type="molecule type" value="Genomic_DNA"/>
</dbReference>
<dbReference type="GeneID" id="27709440"/>
<dbReference type="SMART" id="SM00829">
    <property type="entry name" value="PKS_ER"/>
    <property type="match status" value="1"/>
</dbReference>
<organism evidence="4 5">
    <name type="scientific">Fonsecaea multimorphosa CBS 102226</name>
    <dbReference type="NCBI Taxonomy" id="1442371"/>
    <lineage>
        <taxon>Eukaryota</taxon>
        <taxon>Fungi</taxon>
        <taxon>Dikarya</taxon>
        <taxon>Ascomycota</taxon>
        <taxon>Pezizomycotina</taxon>
        <taxon>Eurotiomycetes</taxon>
        <taxon>Chaetothyriomycetidae</taxon>
        <taxon>Chaetothyriales</taxon>
        <taxon>Herpotrichiellaceae</taxon>
        <taxon>Fonsecaea</taxon>
    </lineage>
</organism>
<dbReference type="InterPro" id="IPR011032">
    <property type="entry name" value="GroES-like_sf"/>
</dbReference>
<dbReference type="SUPFAM" id="SSF50129">
    <property type="entry name" value="GroES-like"/>
    <property type="match status" value="1"/>
</dbReference>
<evidence type="ECO:0000313" key="5">
    <source>
        <dbReference type="Proteomes" id="UP000053411"/>
    </source>
</evidence>
<dbReference type="InterPro" id="IPR036291">
    <property type="entry name" value="NAD(P)-bd_dom_sf"/>
</dbReference>
<evidence type="ECO:0000313" key="4">
    <source>
        <dbReference type="EMBL" id="KIY01028.1"/>
    </source>
</evidence>
<keyword evidence="5" id="KW-1185">Reference proteome</keyword>
<name>A0A0D2K5F4_9EURO</name>
<dbReference type="InterPro" id="IPR020843">
    <property type="entry name" value="ER"/>
</dbReference>
<feature type="domain" description="Enoyl reductase (ER)" evidence="3">
    <location>
        <begin position="15"/>
        <end position="343"/>
    </location>
</feature>